<dbReference type="SMART" id="SM00980">
    <property type="entry name" value="THAP"/>
    <property type="match status" value="1"/>
</dbReference>
<evidence type="ECO:0000256" key="4">
    <source>
        <dbReference type="ARBA" id="ARBA00023125"/>
    </source>
</evidence>
<dbReference type="GO" id="GO:0003677">
    <property type="term" value="F:DNA binding"/>
    <property type="evidence" value="ECO:0007669"/>
    <property type="project" value="UniProtKB-KW"/>
</dbReference>
<evidence type="ECO:0000256" key="3">
    <source>
        <dbReference type="ARBA" id="ARBA00022833"/>
    </source>
</evidence>
<keyword evidence="8" id="KW-1185">Reference proteome</keyword>
<name>E9GH53_DAPPU</name>
<evidence type="ECO:0000259" key="6">
    <source>
        <dbReference type="SMART" id="SM00980"/>
    </source>
</evidence>
<evidence type="ECO:0000256" key="1">
    <source>
        <dbReference type="ARBA" id="ARBA00022723"/>
    </source>
</evidence>
<evidence type="ECO:0000313" key="7">
    <source>
        <dbReference type="EMBL" id="EFX81248.1"/>
    </source>
</evidence>
<dbReference type="KEGG" id="dpx:DAPPUDRAFT_102680"/>
<evidence type="ECO:0000256" key="5">
    <source>
        <dbReference type="SAM" id="MobiDB-lite"/>
    </source>
</evidence>
<accession>E9GH53</accession>
<dbReference type="PhylomeDB" id="E9GH53"/>
<dbReference type="SUPFAM" id="SSF57716">
    <property type="entry name" value="Glucocorticoid receptor-like (DNA-binding domain)"/>
    <property type="match status" value="1"/>
</dbReference>
<dbReference type="OrthoDB" id="6490074at2759"/>
<dbReference type="AlphaFoldDB" id="E9GH53"/>
<dbReference type="Proteomes" id="UP000000305">
    <property type="component" value="Unassembled WGS sequence"/>
</dbReference>
<dbReference type="HOGENOM" id="CLU_1327566_0_0_1"/>
<evidence type="ECO:0000256" key="2">
    <source>
        <dbReference type="ARBA" id="ARBA00022771"/>
    </source>
</evidence>
<gene>
    <name evidence="7" type="ORF">DAPPUDRAFT_102680</name>
</gene>
<proteinExistence type="predicted"/>
<dbReference type="InParanoid" id="E9GH53"/>
<dbReference type="InterPro" id="IPR006612">
    <property type="entry name" value="THAP_Znf"/>
</dbReference>
<protein>
    <recommendedName>
        <fullName evidence="6">THAP-type domain-containing protein</fullName>
    </recommendedName>
</protein>
<reference evidence="7 8" key="1">
    <citation type="journal article" date="2011" name="Science">
        <title>The ecoresponsive genome of Daphnia pulex.</title>
        <authorList>
            <person name="Colbourne J.K."/>
            <person name="Pfrender M.E."/>
            <person name="Gilbert D."/>
            <person name="Thomas W.K."/>
            <person name="Tucker A."/>
            <person name="Oakley T.H."/>
            <person name="Tokishita S."/>
            <person name="Aerts A."/>
            <person name="Arnold G.J."/>
            <person name="Basu M.K."/>
            <person name="Bauer D.J."/>
            <person name="Caceres C.E."/>
            <person name="Carmel L."/>
            <person name="Casola C."/>
            <person name="Choi J.H."/>
            <person name="Detter J.C."/>
            <person name="Dong Q."/>
            <person name="Dusheyko S."/>
            <person name="Eads B.D."/>
            <person name="Frohlich T."/>
            <person name="Geiler-Samerotte K.A."/>
            <person name="Gerlach D."/>
            <person name="Hatcher P."/>
            <person name="Jogdeo S."/>
            <person name="Krijgsveld J."/>
            <person name="Kriventseva E.V."/>
            <person name="Kultz D."/>
            <person name="Laforsch C."/>
            <person name="Lindquist E."/>
            <person name="Lopez J."/>
            <person name="Manak J.R."/>
            <person name="Muller J."/>
            <person name="Pangilinan J."/>
            <person name="Patwardhan R.P."/>
            <person name="Pitluck S."/>
            <person name="Pritham E.J."/>
            <person name="Rechtsteiner A."/>
            <person name="Rho M."/>
            <person name="Rogozin I.B."/>
            <person name="Sakarya O."/>
            <person name="Salamov A."/>
            <person name="Schaack S."/>
            <person name="Shapiro H."/>
            <person name="Shiga Y."/>
            <person name="Skalitzky C."/>
            <person name="Smith Z."/>
            <person name="Souvorov A."/>
            <person name="Sung W."/>
            <person name="Tang Z."/>
            <person name="Tsuchiya D."/>
            <person name="Tu H."/>
            <person name="Vos H."/>
            <person name="Wang M."/>
            <person name="Wolf Y.I."/>
            <person name="Yamagata H."/>
            <person name="Yamada T."/>
            <person name="Ye Y."/>
            <person name="Shaw J.R."/>
            <person name="Andrews J."/>
            <person name="Crease T.J."/>
            <person name="Tang H."/>
            <person name="Lucas S.M."/>
            <person name="Robertson H.M."/>
            <person name="Bork P."/>
            <person name="Koonin E.V."/>
            <person name="Zdobnov E.M."/>
            <person name="Grigoriev I.V."/>
            <person name="Lynch M."/>
            <person name="Boore J.L."/>
        </authorList>
    </citation>
    <scope>NUCLEOTIDE SEQUENCE [LARGE SCALE GENOMIC DNA]</scope>
</reference>
<keyword evidence="2" id="KW-0863">Zinc-finger</keyword>
<keyword evidence="1" id="KW-0479">Metal-binding</keyword>
<dbReference type="GO" id="GO:0008270">
    <property type="term" value="F:zinc ion binding"/>
    <property type="evidence" value="ECO:0007669"/>
    <property type="project" value="UniProtKB-KW"/>
</dbReference>
<dbReference type="Pfam" id="PF05485">
    <property type="entry name" value="THAP"/>
    <property type="match status" value="1"/>
</dbReference>
<keyword evidence="3" id="KW-0862">Zinc</keyword>
<feature type="domain" description="THAP-type" evidence="6">
    <location>
        <begin position="6"/>
        <end position="90"/>
    </location>
</feature>
<evidence type="ECO:0000313" key="8">
    <source>
        <dbReference type="Proteomes" id="UP000000305"/>
    </source>
</evidence>
<dbReference type="EMBL" id="GL732544">
    <property type="protein sequence ID" value="EFX81248.1"/>
    <property type="molecule type" value="Genomic_DNA"/>
</dbReference>
<organism evidence="7 8">
    <name type="scientific">Daphnia pulex</name>
    <name type="common">Water flea</name>
    <dbReference type="NCBI Taxonomy" id="6669"/>
    <lineage>
        <taxon>Eukaryota</taxon>
        <taxon>Metazoa</taxon>
        <taxon>Ecdysozoa</taxon>
        <taxon>Arthropoda</taxon>
        <taxon>Crustacea</taxon>
        <taxon>Branchiopoda</taxon>
        <taxon>Diplostraca</taxon>
        <taxon>Cladocera</taxon>
        <taxon>Anomopoda</taxon>
        <taxon>Daphniidae</taxon>
        <taxon>Daphnia</taxon>
    </lineage>
</organism>
<keyword evidence="4" id="KW-0238">DNA-binding</keyword>
<sequence length="207" mass="23460">MSKFYQKCVVNGCPNNAIGDKSVGVVRFFGVPFSPDKRNPSDSIIIQQRRELWLARLNISDANIKTKYFVCNRHFVSDWAPSLLLNKARDSTRLQRRVLYSYNREAMVMNTLANYTQHNKEDNINITIHSPHPFEVNENLNSSEVLLTEELLDSPMDLSTSKPSHSLVDEEPSSSEHSPQLVSDLIGGDLGLNQIGLVELGLRFRTK</sequence>
<feature type="region of interest" description="Disordered" evidence="5">
    <location>
        <begin position="155"/>
        <end position="180"/>
    </location>
</feature>